<dbReference type="SUPFAM" id="SSF160515">
    <property type="entry name" value="YueI-like"/>
    <property type="match status" value="1"/>
</dbReference>
<dbReference type="Proteomes" id="UP000297253">
    <property type="component" value="Unassembled WGS sequence"/>
</dbReference>
<dbReference type="AlphaFoldDB" id="A0A4Y9J9W4"/>
<name>A0A4Y9J9W4_9STRE</name>
<proteinExistence type="predicted"/>
<dbReference type="InterPro" id="IPR029064">
    <property type="entry name" value="Ribosomal_eL30-like_sf"/>
</dbReference>
<accession>A0A4Y9J9W4</accession>
<evidence type="ECO:0000313" key="2">
    <source>
        <dbReference type="Proteomes" id="UP000297253"/>
    </source>
</evidence>
<dbReference type="EMBL" id="SPPD01000019">
    <property type="protein sequence ID" value="TFU96978.1"/>
    <property type="molecule type" value="Genomic_DNA"/>
</dbReference>
<protein>
    <submittedName>
        <fullName evidence="1">DUF1694 domain-containing protein</fullName>
    </submittedName>
</protein>
<dbReference type="Pfam" id="PF07997">
    <property type="entry name" value="DUF1694"/>
    <property type="match status" value="1"/>
</dbReference>
<gene>
    <name evidence="1" type="ORF">E4T82_10215</name>
</gene>
<organism evidence="1 2">
    <name type="scientific">Streptococcus cuniculi</name>
    <dbReference type="NCBI Taxonomy" id="1432788"/>
    <lineage>
        <taxon>Bacteria</taxon>
        <taxon>Bacillati</taxon>
        <taxon>Bacillota</taxon>
        <taxon>Bacilli</taxon>
        <taxon>Lactobacillales</taxon>
        <taxon>Streptococcaceae</taxon>
        <taxon>Streptococcus</taxon>
    </lineage>
</organism>
<dbReference type="STRING" id="1432788.BU202_05680"/>
<reference evidence="1 2" key="1">
    <citation type="submission" date="2019-03" db="EMBL/GenBank/DDBJ databases">
        <title>Diversity of the mouse oral microbiome.</title>
        <authorList>
            <person name="Joseph S."/>
            <person name="Aduse-Opoku J."/>
            <person name="Curtis M."/>
            <person name="Wade W."/>
            <person name="Hashim A."/>
        </authorList>
    </citation>
    <scope>NUCLEOTIDE SEQUENCE [LARGE SCALE GENOMIC DNA]</scope>
    <source>
        <strain evidence="1 2">WM131</strain>
    </source>
</reference>
<dbReference type="InterPro" id="IPR012543">
    <property type="entry name" value="DUF1694"/>
</dbReference>
<dbReference type="OrthoDB" id="95278at2"/>
<dbReference type="Gene3D" id="3.30.1330.30">
    <property type="match status" value="1"/>
</dbReference>
<sequence>MKDINNIIMQQAAGGLKLNPDEQRKFLNTFEERVIGLCSIEEANSQNLASHFKEILQRITQDYKPVLIKISPFINSQKQIFYLKKAQELGCEATIVSEDCAAIFGLVIHTDCPIQIENPELTTQFAEILHPTPAKTEKKSSFWKNWFGSWGKE</sequence>
<dbReference type="RefSeq" id="WP_135182717.1">
    <property type="nucleotide sequence ID" value="NZ_JADGKZ010000019.1"/>
</dbReference>
<evidence type="ECO:0000313" key="1">
    <source>
        <dbReference type="EMBL" id="TFU96978.1"/>
    </source>
</evidence>
<comment type="caution">
    <text evidence="1">The sequence shown here is derived from an EMBL/GenBank/DDBJ whole genome shotgun (WGS) entry which is preliminary data.</text>
</comment>